<proteinExistence type="predicted"/>
<evidence type="ECO:0000313" key="4">
    <source>
        <dbReference type="Proteomes" id="UP001250214"/>
    </source>
</evidence>
<sequence>MAAPTSEPLTQEAALHTATQAGTALGLAVAGRRVLGPVGANASVPLPKEGLVLRITARHSADRVRRELDVAGWLDTAGVPAVRPARSAPLEIGGLLVSVWHQVAEPRMATSAELSAALRRLHATPPPQDIVLPQLEPLRGVDHYLHTATGISGDARSYLHTRLHELRRAYQDLQPGLAPGPVHGDAYRRNFARTPDGEIVAMDLERVSHWPAGMGPGRRRRLPRPGLVHRRGLHRLRPRLRPRRPGLAGLRHPGRHPRPTDDHLARRLHRPRTLPLQ</sequence>
<accession>A0ABU2H1V8</accession>
<evidence type="ECO:0000256" key="1">
    <source>
        <dbReference type="SAM" id="MobiDB-lite"/>
    </source>
</evidence>
<dbReference type="Pfam" id="PF01636">
    <property type="entry name" value="APH"/>
    <property type="match status" value="1"/>
</dbReference>
<feature type="region of interest" description="Disordered" evidence="1">
    <location>
        <begin position="238"/>
        <end position="277"/>
    </location>
</feature>
<dbReference type="EMBL" id="JAVLVT010000001">
    <property type="protein sequence ID" value="MDS1269272.1"/>
    <property type="molecule type" value="Genomic_DNA"/>
</dbReference>
<reference evidence="4" key="1">
    <citation type="submission" date="2023-07" db="EMBL/GenBank/DDBJ databases">
        <title>Novel species in the genus Lipingzhangella isolated from Sambhar Salt Lake.</title>
        <authorList>
            <person name="Jiya N."/>
            <person name="Kajale S."/>
            <person name="Sharma A."/>
        </authorList>
    </citation>
    <scope>NUCLEOTIDE SEQUENCE [LARGE SCALE GENOMIC DNA]</scope>
    <source>
        <strain evidence="4">LS1_29</strain>
    </source>
</reference>
<evidence type="ECO:0000259" key="2">
    <source>
        <dbReference type="Pfam" id="PF01636"/>
    </source>
</evidence>
<keyword evidence="4" id="KW-1185">Reference proteome</keyword>
<gene>
    <name evidence="3" type="ORF">RIF23_03060</name>
</gene>
<organism evidence="3 4">
    <name type="scientific">Lipingzhangella rawalii</name>
    <dbReference type="NCBI Taxonomy" id="2055835"/>
    <lineage>
        <taxon>Bacteria</taxon>
        <taxon>Bacillati</taxon>
        <taxon>Actinomycetota</taxon>
        <taxon>Actinomycetes</taxon>
        <taxon>Streptosporangiales</taxon>
        <taxon>Nocardiopsidaceae</taxon>
        <taxon>Lipingzhangella</taxon>
    </lineage>
</organism>
<dbReference type="InterPro" id="IPR011009">
    <property type="entry name" value="Kinase-like_dom_sf"/>
</dbReference>
<name>A0ABU2H1V8_9ACTN</name>
<dbReference type="RefSeq" id="WP_310910763.1">
    <property type="nucleotide sequence ID" value="NZ_JAVLVT010000001.1"/>
</dbReference>
<dbReference type="Proteomes" id="UP001250214">
    <property type="component" value="Unassembled WGS sequence"/>
</dbReference>
<feature type="compositionally biased region" description="Basic residues" evidence="1">
    <location>
        <begin position="266"/>
        <end position="277"/>
    </location>
</feature>
<dbReference type="InterPro" id="IPR002575">
    <property type="entry name" value="Aminoglycoside_PTrfase"/>
</dbReference>
<comment type="caution">
    <text evidence="3">The sequence shown here is derived from an EMBL/GenBank/DDBJ whole genome shotgun (WGS) entry which is preliminary data.</text>
</comment>
<protein>
    <submittedName>
        <fullName evidence="3">Phosphotransferase</fullName>
    </submittedName>
</protein>
<evidence type="ECO:0000313" key="3">
    <source>
        <dbReference type="EMBL" id="MDS1269272.1"/>
    </source>
</evidence>
<dbReference type="SUPFAM" id="SSF56112">
    <property type="entry name" value="Protein kinase-like (PK-like)"/>
    <property type="match status" value="1"/>
</dbReference>
<feature type="domain" description="Aminoglycoside phosphotransferase" evidence="2">
    <location>
        <begin position="51"/>
        <end position="205"/>
    </location>
</feature>